<dbReference type="Pfam" id="PF14321">
    <property type="entry name" value="DUF4382"/>
    <property type="match status" value="1"/>
</dbReference>
<dbReference type="RefSeq" id="WP_119436606.1">
    <property type="nucleotide sequence ID" value="NZ_QWGR01000002.1"/>
</dbReference>
<dbReference type="EMBL" id="QWGR01000002">
    <property type="protein sequence ID" value="RIJ49918.1"/>
    <property type="molecule type" value="Genomic_DNA"/>
</dbReference>
<keyword evidence="4" id="KW-1185">Reference proteome</keyword>
<dbReference type="Pfam" id="PF13620">
    <property type="entry name" value="CarboxypepD_reg"/>
    <property type="match status" value="1"/>
</dbReference>
<reference evidence="3 4" key="1">
    <citation type="submission" date="2018-08" db="EMBL/GenBank/DDBJ databases">
        <title>Pallidiluteibacterium maritimus gen. nov., sp. nov., isolated from coastal sediment.</title>
        <authorList>
            <person name="Zhou L.Y."/>
        </authorList>
    </citation>
    <scope>NUCLEOTIDE SEQUENCE [LARGE SCALE GENOMIC DNA]</scope>
    <source>
        <strain evidence="3 4">XSD2</strain>
    </source>
</reference>
<organism evidence="3 4">
    <name type="scientific">Maribellus luteus</name>
    <dbReference type="NCBI Taxonomy" id="2305463"/>
    <lineage>
        <taxon>Bacteria</taxon>
        <taxon>Pseudomonadati</taxon>
        <taxon>Bacteroidota</taxon>
        <taxon>Bacteroidia</taxon>
        <taxon>Marinilabiliales</taxon>
        <taxon>Prolixibacteraceae</taxon>
        <taxon>Maribellus</taxon>
    </lineage>
</organism>
<comment type="caution">
    <text evidence="3">The sequence shown here is derived from an EMBL/GenBank/DDBJ whole genome shotgun (WGS) entry which is preliminary data.</text>
</comment>
<dbReference type="Gene3D" id="2.60.40.1120">
    <property type="entry name" value="Carboxypeptidase-like, regulatory domain"/>
    <property type="match status" value="1"/>
</dbReference>
<name>A0A399T256_9BACT</name>
<accession>A0A399T256</accession>
<proteinExistence type="predicted"/>
<evidence type="ECO:0000313" key="3">
    <source>
        <dbReference type="EMBL" id="RIJ49918.1"/>
    </source>
</evidence>
<dbReference type="InterPro" id="IPR013784">
    <property type="entry name" value="Carb-bd-like_fold"/>
</dbReference>
<dbReference type="GO" id="GO:0030246">
    <property type="term" value="F:carbohydrate binding"/>
    <property type="evidence" value="ECO:0007669"/>
    <property type="project" value="InterPro"/>
</dbReference>
<evidence type="ECO:0000256" key="1">
    <source>
        <dbReference type="SAM" id="SignalP"/>
    </source>
</evidence>
<sequence length="286" mass="30834">MKRIGLVLSTFVLGIILMVACNDDDTSGIEAGKGKVNIYLTDAPFPVDLIAETYVTIDKVEIRKQETDSSGSDFIVLTEEPMEIDLLTLSNGVTEILASVDLEAGTYDQIRMHVSESKVVMKDATEFDLKVPSGSSSGLKIKIEPALEISGGETADVLLDFDVSKSFVVKGNWQGGHINGFNFKPVVRCVMLGKAGRIEGTVSDTASVALENASVKVWMPLEGMETDSLITSSFSDEAGKYKIIGLLSGTYYLTTELEGYQTDTVWNVGVTEGNATVVDIQLNPVQ</sequence>
<protein>
    <submittedName>
        <fullName evidence="3">DUF4382 domain-containing protein</fullName>
    </submittedName>
</protein>
<dbReference type="PROSITE" id="PS51257">
    <property type="entry name" value="PROKAR_LIPOPROTEIN"/>
    <property type="match status" value="1"/>
</dbReference>
<evidence type="ECO:0000259" key="2">
    <source>
        <dbReference type="Pfam" id="PF14321"/>
    </source>
</evidence>
<evidence type="ECO:0000313" key="4">
    <source>
        <dbReference type="Proteomes" id="UP000265926"/>
    </source>
</evidence>
<dbReference type="Proteomes" id="UP000265926">
    <property type="component" value="Unassembled WGS sequence"/>
</dbReference>
<feature type="domain" description="DUF4382" evidence="2">
    <location>
        <begin position="33"/>
        <end position="185"/>
    </location>
</feature>
<keyword evidence="1" id="KW-0732">Signal</keyword>
<dbReference type="AlphaFoldDB" id="A0A399T256"/>
<feature type="signal peptide" evidence="1">
    <location>
        <begin position="1"/>
        <end position="20"/>
    </location>
</feature>
<feature type="chain" id="PRO_5017278479" evidence="1">
    <location>
        <begin position="21"/>
        <end position="286"/>
    </location>
</feature>
<dbReference type="OrthoDB" id="2111471at2"/>
<gene>
    <name evidence="3" type="ORF">D1614_04015</name>
</gene>
<dbReference type="InterPro" id="IPR025491">
    <property type="entry name" value="DUF4382"/>
</dbReference>
<dbReference type="SUPFAM" id="SSF49452">
    <property type="entry name" value="Starch-binding domain-like"/>
    <property type="match status" value="1"/>
</dbReference>